<reference evidence="1 2" key="1">
    <citation type="journal article" date="2024" name="Plant Biotechnol. J.">
        <title>Genome and CRISPR/Cas9 system of a widespread forest tree (Populus alba) in the world.</title>
        <authorList>
            <person name="Liu Y.J."/>
            <person name="Jiang P.F."/>
            <person name="Han X.M."/>
            <person name="Li X.Y."/>
            <person name="Wang H.M."/>
            <person name="Wang Y.J."/>
            <person name="Wang X.X."/>
            <person name="Zeng Q.Y."/>
        </authorList>
    </citation>
    <scope>NUCLEOTIDE SEQUENCE [LARGE SCALE GENOMIC DNA]</scope>
    <source>
        <strain evidence="2">cv. PAL-ZL1</strain>
    </source>
</reference>
<sequence>MRGSMAASVFVLSMILIATSCVLSDKELAAYTFAKLPRPNNRPTSYLLRSVVGIEEVLCSGGGDRVCGGGSMSLGLMGGGGGVEKEGGGQQSTQETVRDRLVMVQRLWFYKGAIVCQLDKFVSFRKLEFRFPLILAAFDFVLKAATAGRLTAELEPVDSSRLVACATKLWALLLY</sequence>
<accession>A0ACC4BHT0</accession>
<organism evidence="1 2">
    <name type="scientific">Populus alba</name>
    <name type="common">White poplar</name>
    <dbReference type="NCBI Taxonomy" id="43335"/>
    <lineage>
        <taxon>Eukaryota</taxon>
        <taxon>Viridiplantae</taxon>
        <taxon>Streptophyta</taxon>
        <taxon>Embryophyta</taxon>
        <taxon>Tracheophyta</taxon>
        <taxon>Spermatophyta</taxon>
        <taxon>Magnoliopsida</taxon>
        <taxon>eudicotyledons</taxon>
        <taxon>Gunneridae</taxon>
        <taxon>Pentapetalae</taxon>
        <taxon>rosids</taxon>
        <taxon>fabids</taxon>
        <taxon>Malpighiales</taxon>
        <taxon>Salicaceae</taxon>
        <taxon>Saliceae</taxon>
        <taxon>Populus</taxon>
    </lineage>
</organism>
<comment type="caution">
    <text evidence="1">The sequence shown here is derived from an EMBL/GenBank/DDBJ whole genome shotgun (WGS) entry which is preliminary data.</text>
</comment>
<evidence type="ECO:0000313" key="1">
    <source>
        <dbReference type="EMBL" id="KAL3578100.1"/>
    </source>
</evidence>
<keyword evidence="2" id="KW-1185">Reference proteome</keyword>
<gene>
    <name evidence="1" type="ORF">D5086_019604</name>
</gene>
<name>A0ACC4BHT0_POPAL</name>
<proteinExistence type="predicted"/>
<protein>
    <submittedName>
        <fullName evidence="1">Uncharacterized protein</fullName>
    </submittedName>
</protein>
<dbReference type="Proteomes" id="UP000309997">
    <property type="component" value="Unassembled WGS sequence"/>
</dbReference>
<evidence type="ECO:0000313" key="2">
    <source>
        <dbReference type="Proteomes" id="UP000309997"/>
    </source>
</evidence>
<dbReference type="EMBL" id="RCHU02000010">
    <property type="protein sequence ID" value="KAL3578100.1"/>
    <property type="molecule type" value="Genomic_DNA"/>
</dbReference>